<keyword evidence="3 7" id="KW-1134">Transmembrane beta strand</keyword>
<keyword evidence="10" id="KW-0675">Receptor</keyword>
<dbReference type="Gene3D" id="2.60.40.1120">
    <property type="entry name" value="Carboxypeptidase-like, regulatory domain"/>
    <property type="match status" value="1"/>
</dbReference>
<proteinExistence type="inferred from homology"/>
<comment type="subcellular location">
    <subcellularLocation>
        <location evidence="1 7">Cell outer membrane</location>
        <topology evidence="1 7">Multi-pass membrane protein</topology>
    </subcellularLocation>
</comment>
<evidence type="ECO:0000256" key="2">
    <source>
        <dbReference type="ARBA" id="ARBA00022448"/>
    </source>
</evidence>
<feature type="chain" id="PRO_5012334695" evidence="8">
    <location>
        <begin position="19"/>
        <end position="925"/>
    </location>
</feature>
<keyword evidence="5 7" id="KW-0472">Membrane</keyword>
<evidence type="ECO:0000313" key="11">
    <source>
        <dbReference type="Proteomes" id="UP000219048"/>
    </source>
</evidence>
<organism evidence="10 11">
    <name type="scientific">Flagellimonas pacifica</name>
    <dbReference type="NCBI Taxonomy" id="1247520"/>
    <lineage>
        <taxon>Bacteria</taxon>
        <taxon>Pseudomonadati</taxon>
        <taxon>Bacteroidota</taxon>
        <taxon>Flavobacteriia</taxon>
        <taxon>Flavobacteriales</taxon>
        <taxon>Flavobacteriaceae</taxon>
        <taxon>Flagellimonas</taxon>
    </lineage>
</organism>
<dbReference type="InterPro" id="IPR012910">
    <property type="entry name" value="Plug_dom"/>
</dbReference>
<gene>
    <name evidence="10" type="ORF">SAMN06265377_2308</name>
</gene>
<dbReference type="Gene3D" id="2.170.130.10">
    <property type="entry name" value="TonB-dependent receptor, plug domain"/>
    <property type="match status" value="1"/>
</dbReference>
<dbReference type="InterPro" id="IPR039426">
    <property type="entry name" value="TonB-dep_rcpt-like"/>
</dbReference>
<dbReference type="EMBL" id="OBEH01000003">
    <property type="protein sequence ID" value="SNZ00484.1"/>
    <property type="molecule type" value="Genomic_DNA"/>
</dbReference>
<evidence type="ECO:0000256" key="1">
    <source>
        <dbReference type="ARBA" id="ARBA00004571"/>
    </source>
</evidence>
<evidence type="ECO:0000256" key="6">
    <source>
        <dbReference type="ARBA" id="ARBA00023237"/>
    </source>
</evidence>
<keyword evidence="6 7" id="KW-0998">Cell outer membrane</keyword>
<evidence type="ECO:0000256" key="3">
    <source>
        <dbReference type="ARBA" id="ARBA00022452"/>
    </source>
</evidence>
<keyword evidence="11" id="KW-1185">Reference proteome</keyword>
<dbReference type="PROSITE" id="PS52016">
    <property type="entry name" value="TONB_DEPENDENT_REC_3"/>
    <property type="match status" value="1"/>
</dbReference>
<keyword evidence="2 7" id="KW-0813">Transport</keyword>
<feature type="domain" description="TonB-dependent receptor plug" evidence="9">
    <location>
        <begin position="282"/>
        <end position="358"/>
    </location>
</feature>
<dbReference type="SUPFAM" id="SSF56935">
    <property type="entry name" value="Porins"/>
    <property type="match status" value="1"/>
</dbReference>
<protein>
    <submittedName>
        <fullName evidence="10">Outer membrane receptor proteins, mostly Fe transport</fullName>
    </submittedName>
</protein>
<keyword evidence="8" id="KW-0732">Signal</keyword>
<evidence type="ECO:0000256" key="5">
    <source>
        <dbReference type="ARBA" id="ARBA00023136"/>
    </source>
</evidence>
<dbReference type="SUPFAM" id="SSF49464">
    <property type="entry name" value="Carboxypeptidase regulatory domain-like"/>
    <property type="match status" value="1"/>
</dbReference>
<evidence type="ECO:0000256" key="7">
    <source>
        <dbReference type="PROSITE-ProRule" id="PRU01360"/>
    </source>
</evidence>
<dbReference type="Pfam" id="PF07715">
    <property type="entry name" value="Plug"/>
    <property type="match status" value="1"/>
</dbReference>
<dbReference type="InterPro" id="IPR037066">
    <property type="entry name" value="Plug_dom_sf"/>
</dbReference>
<dbReference type="Proteomes" id="UP000219048">
    <property type="component" value="Unassembled WGS sequence"/>
</dbReference>
<dbReference type="AlphaFoldDB" id="A0A285MTI1"/>
<sequence length="925" mass="104924">MKFKLSVCLLLSFYCSFAQNEKDKITLSFDNLSMKEAVVHIQETTGYRFFYVDDWLDLDPISKNYNQVSILDLLNDLFEDSSINYYIMEGKKVVLTKGSIIYDVLPETFFVLPQKEFQDSIMVAEIDTEDILPILQGQDQELAKNNIGVVKIGKEDKNSAKRFAILTGYAINTKTQRPISDLALLIKGTGKGTTTNAQGFYTIQVPLGIHQIEVSALGIQGEQKKIIVYGDGQLDFELAESFEVLDEVVVEGNRNRNVEQTIGGVLQIEVKEIKTIPLVLGERDIFKVATTLPGVTTAGEGAAGFNVRGGKTDQNLILLDYAVLYNPSHFFGLFSAINPFTSNNVNIYKGNIPAEHGGRLSSVFDIHTKDGNDQKFSGEASIGPVTGNLTLETPVIKDKSSLLVGGRATYSNWILRSLKEESLKDSEASFFDVIAKYNHKINNNNDVKVMGYYSKDAFNITRDSVYSYSNRSFSLQWNHKFNDNSKGALIFANSQYKFDINFDANSVNDFDLKYNIEESLFKFKMKYLVGATHNFDYGFSGKLYQVKPGSIEPLRNESVVDPIFLPREKGLETAVFISDDFKINEKLSINAGFRYSLYAALGKSSQRIYEDDEPKNENTLIETKVFDDNEVIKTYGGAEARLSARYFLTPSLSVKASYNNTYQYVHTLSNNTTASPTDTWKLSDINIKPQRADQFALGFHKNVNDGEYELSIESYYKKFNNILDYKTGADLLLNEAIETTVLQGQGKSYGVELLMRKNNGRLNGWLGYTYSRSLIKFDGTFEEERINGGQFFSSNFDKPHDLSLVTNYKFNRRFSLSANFVYQTGRPVTYPIGNYVYEGKEYTFYSDRNKFRIPDYYRLDVSFNIEGNHKIKKFAHSFWNISIYNVLGRNNPYSVFFVTENGQIKAYKSSIFSIPIPTITYNFKF</sequence>
<feature type="signal peptide" evidence="8">
    <location>
        <begin position="1"/>
        <end position="18"/>
    </location>
</feature>
<dbReference type="OrthoDB" id="9803050at2"/>
<evidence type="ECO:0000256" key="4">
    <source>
        <dbReference type="ARBA" id="ARBA00022692"/>
    </source>
</evidence>
<evidence type="ECO:0000256" key="8">
    <source>
        <dbReference type="SAM" id="SignalP"/>
    </source>
</evidence>
<dbReference type="InterPro" id="IPR036942">
    <property type="entry name" value="Beta-barrel_TonB_sf"/>
</dbReference>
<dbReference type="InterPro" id="IPR008969">
    <property type="entry name" value="CarboxyPept-like_regulatory"/>
</dbReference>
<dbReference type="GO" id="GO:0009279">
    <property type="term" value="C:cell outer membrane"/>
    <property type="evidence" value="ECO:0007669"/>
    <property type="project" value="UniProtKB-SubCell"/>
</dbReference>
<accession>A0A285MTI1</accession>
<reference evidence="11" key="1">
    <citation type="submission" date="2017-09" db="EMBL/GenBank/DDBJ databases">
        <authorList>
            <person name="Varghese N."/>
            <person name="Submissions S."/>
        </authorList>
    </citation>
    <scope>NUCLEOTIDE SEQUENCE [LARGE SCALE GENOMIC DNA]</scope>
    <source>
        <strain evidence="11">DSM 25885</strain>
    </source>
</reference>
<evidence type="ECO:0000259" key="9">
    <source>
        <dbReference type="Pfam" id="PF07715"/>
    </source>
</evidence>
<comment type="similarity">
    <text evidence="7">Belongs to the TonB-dependent receptor family.</text>
</comment>
<evidence type="ECO:0000313" key="10">
    <source>
        <dbReference type="EMBL" id="SNZ00484.1"/>
    </source>
</evidence>
<dbReference type="Gene3D" id="2.40.170.20">
    <property type="entry name" value="TonB-dependent receptor, beta-barrel domain"/>
    <property type="match status" value="1"/>
</dbReference>
<keyword evidence="4 7" id="KW-0812">Transmembrane</keyword>
<name>A0A285MTI1_9FLAO</name>
<dbReference type="RefSeq" id="WP_097046206.1">
    <property type="nucleotide sequence ID" value="NZ_OBEH01000003.1"/>
</dbReference>
<dbReference type="Pfam" id="PF13715">
    <property type="entry name" value="CarbopepD_reg_2"/>
    <property type="match status" value="1"/>
</dbReference>